<dbReference type="InterPro" id="IPR011006">
    <property type="entry name" value="CheY-like_superfamily"/>
</dbReference>
<dbReference type="SUPFAM" id="SSF52172">
    <property type="entry name" value="CheY-like"/>
    <property type="match status" value="1"/>
</dbReference>
<comment type="caution">
    <text evidence="2">The sequence shown here is derived from an EMBL/GenBank/DDBJ whole genome shotgun (WGS) entry which is preliminary data.</text>
</comment>
<organism evidence="2 3">
    <name type="scientific">Variovorax rhizosphaerae</name>
    <dbReference type="NCBI Taxonomy" id="1836200"/>
    <lineage>
        <taxon>Bacteria</taxon>
        <taxon>Pseudomonadati</taxon>
        <taxon>Pseudomonadota</taxon>
        <taxon>Betaproteobacteria</taxon>
        <taxon>Burkholderiales</taxon>
        <taxon>Comamonadaceae</taxon>
        <taxon>Variovorax</taxon>
    </lineage>
</organism>
<name>A0ABU8WZ93_9BURK</name>
<proteinExistence type="predicted"/>
<reference evidence="2 3" key="1">
    <citation type="submission" date="2024-03" db="EMBL/GenBank/DDBJ databases">
        <title>Novel species of the genus Variovorax.</title>
        <authorList>
            <person name="Liu Q."/>
            <person name="Xin Y.-H."/>
        </authorList>
    </citation>
    <scope>NUCLEOTIDE SEQUENCE [LARGE SCALE GENOMIC DNA]</scope>
    <source>
        <strain evidence="2 3">KACC 18900</strain>
    </source>
</reference>
<dbReference type="EMBL" id="JBBKZT010000032">
    <property type="protein sequence ID" value="MEJ8852185.1"/>
    <property type="molecule type" value="Genomic_DNA"/>
</dbReference>
<feature type="region of interest" description="Disordered" evidence="1">
    <location>
        <begin position="39"/>
        <end position="59"/>
    </location>
</feature>
<dbReference type="Proteomes" id="UP001385892">
    <property type="component" value="Unassembled WGS sequence"/>
</dbReference>
<evidence type="ECO:0008006" key="4">
    <source>
        <dbReference type="Google" id="ProtNLM"/>
    </source>
</evidence>
<evidence type="ECO:0000313" key="3">
    <source>
        <dbReference type="Proteomes" id="UP001385892"/>
    </source>
</evidence>
<keyword evidence="3" id="KW-1185">Reference proteome</keyword>
<dbReference type="Gene3D" id="3.40.50.2300">
    <property type="match status" value="1"/>
</dbReference>
<sequence>MPGMDGFEVARRMRKHFEGEPRIQIVALTGWGQESERQLRKAAGIRRSSGQTDQRGRLAGSAIGSASLCPLT</sequence>
<accession>A0ABU8WZ93</accession>
<evidence type="ECO:0000313" key="2">
    <source>
        <dbReference type="EMBL" id="MEJ8852185.1"/>
    </source>
</evidence>
<protein>
    <recommendedName>
        <fullName evidence="4">Response regulatory domain-containing protein</fullName>
    </recommendedName>
</protein>
<evidence type="ECO:0000256" key="1">
    <source>
        <dbReference type="SAM" id="MobiDB-lite"/>
    </source>
</evidence>
<gene>
    <name evidence="2" type="ORF">WKW82_36535</name>
</gene>